<keyword evidence="4" id="KW-1185">Reference proteome</keyword>
<keyword evidence="2" id="KW-1133">Transmembrane helix</keyword>
<comment type="caution">
    <text evidence="3">The sequence shown here is derived from an EMBL/GenBank/DDBJ whole genome shotgun (WGS) entry which is preliminary data.</text>
</comment>
<evidence type="ECO:0000313" key="4">
    <source>
        <dbReference type="Proteomes" id="UP001500266"/>
    </source>
</evidence>
<feature type="transmembrane region" description="Helical" evidence="2">
    <location>
        <begin position="83"/>
        <end position="107"/>
    </location>
</feature>
<dbReference type="Proteomes" id="UP001500266">
    <property type="component" value="Unassembled WGS sequence"/>
</dbReference>
<evidence type="ECO:0000256" key="1">
    <source>
        <dbReference type="SAM" id="MobiDB-lite"/>
    </source>
</evidence>
<feature type="transmembrane region" description="Helical" evidence="2">
    <location>
        <begin position="113"/>
        <end position="137"/>
    </location>
</feature>
<protein>
    <recommendedName>
        <fullName evidence="5">DUF4282 domain-containing protein</fullName>
    </recommendedName>
</protein>
<accession>A0ABP7Z4U5</accession>
<dbReference type="RefSeq" id="WP_345023017.1">
    <property type="nucleotide sequence ID" value="NZ_BAABDO010000065.1"/>
</dbReference>
<feature type="region of interest" description="Disordered" evidence="1">
    <location>
        <begin position="1"/>
        <end position="45"/>
    </location>
</feature>
<keyword evidence="2" id="KW-0472">Membrane</keyword>
<organism evidence="3 4">
    <name type="scientific">Actinomadura keratinilytica</name>
    <dbReference type="NCBI Taxonomy" id="547461"/>
    <lineage>
        <taxon>Bacteria</taxon>
        <taxon>Bacillati</taxon>
        <taxon>Actinomycetota</taxon>
        <taxon>Actinomycetes</taxon>
        <taxon>Streptosporangiales</taxon>
        <taxon>Thermomonosporaceae</taxon>
        <taxon>Actinomadura</taxon>
    </lineage>
</organism>
<evidence type="ECO:0000256" key="2">
    <source>
        <dbReference type="SAM" id="Phobius"/>
    </source>
</evidence>
<evidence type="ECO:0000313" key="3">
    <source>
        <dbReference type="EMBL" id="GAA4147143.1"/>
    </source>
</evidence>
<keyword evidence="2" id="KW-0812">Transmembrane</keyword>
<gene>
    <name evidence="3" type="ORF">GCM10022416_40290</name>
</gene>
<name>A0ABP7Z4U5_9ACTN</name>
<dbReference type="EMBL" id="BAABDO010000065">
    <property type="protein sequence ID" value="GAA4147143.1"/>
    <property type="molecule type" value="Genomic_DNA"/>
</dbReference>
<evidence type="ECO:0008006" key="5">
    <source>
        <dbReference type="Google" id="ProtNLM"/>
    </source>
</evidence>
<sequence length="158" mass="16924">MTNPSDPGQYQHPPGPPGGPYMQQPQPQPAYGAMPGAPGAPGAGQAAFGRPGGMGGVPENKGLFGALFDANFDHLVTPKLIKLCYVLALLLVTLSALIVLVIGVWVFQLRNGWLLGLLIMLCAPVIWIFEAVLVRIFMEAVVVRFKGVEHLRAIKDKI</sequence>
<dbReference type="InterPro" id="IPR025557">
    <property type="entry name" value="DUF4282"/>
</dbReference>
<feature type="compositionally biased region" description="Low complexity" evidence="1">
    <location>
        <begin position="20"/>
        <end position="37"/>
    </location>
</feature>
<proteinExistence type="predicted"/>
<dbReference type="Pfam" id="PF14110">
    <property type="entry name" value="DUF4282"/>
    <property type="match status" value="1"/>
</dbReference>
<reference evidence="4" key="1">
    <citation type="journal article" date="2019" name="Int. J. Syst. Evol. Microbiol.">
        <title>The Global Catalogue of Microorganisms (GCM) 10K type strain sequencing project: providing services to taxonomists for standard genome sequencing and annotation.</title>
        <authorList>
            <consortium name="The Broad Institute Genomics Platform"/>
            <consortium name="The Broad Institute Genome Sequencing Center for Infectious Disease"/>
            <person name="Wu L."/>
            <person name="Ma J."/>
        </authorList>
    </citation>
    <scope>NUCLEOTIDE SEQUENCE [LARGE SCALE GENOMIC DNA]</scope>
    <source>
        <strain evidence="4">JCM 17316</strain>
    </source>
</reference>